<gene>
    <name evidence="1" type="ORF">H1B27_39315</name>
</gene>
<evidence type="ECO:0000313" key="2">
    <source>
        <dbReference type="Proteomes" id="UP001194539"/>
    </source>
</evidence>
<protein>
    <submittedName>
        <fullName evidence="1">Uncharacterized protein</fullName>
    </submittedName>
</protein>
<evidence type="ECO:0000313" key="1">
    <source>
        <dbReference type="EMBL" id="MBH5392249.1"/>
    </source>
</evidence>
<name>A0ABS0PG15_9BRAD</name>
<dbReference type="EMBL" id="JACEGD010000083">
    <property type="protein sequence ID" value="MBH5392249.1"/>
    <property type="molecule type" value="Genomic_DNA"/>
</dbReference>
<accession>A0ABS0PG15</accession>
<comment type="caution">
    <text evidence="1">The sequence shown here is derived from an EMBL/GenBank/DDBJ whole genome shotgun (WGS) entry which is preliminary data.</text>
</comment>
<keyword evidence="2" id="KW-1185">Reference proteome</keyword>
<reference evidence="1 2" key="1">
    <citation type="submission" date="2020-07" db="EMBL/GenBank/DDBJ databases">
        <title>Bradyrhizobium diversity isolated from nodules of indigenous legumes of Western Australia.</title>
        <authorList>
            <person name="Klepa M.S."/>
        </authorList>
    </citation>
    <scope>NUCLEOTIDE SEQUENCE [LARGE SCALE GENOMIC DNA]</scope>
    <source>
        <strain evidence="1 2">CNPSo 4019</strain>
    </source>
</reference>
<organism evidence="1 2">
    <name type="scientific">Bradyrhizobium diversitatis</name>
    <dbReference type="NCBI Taxonomy" id="2755406"/>
    <lineage>
        <taxon>Bacteria</taxon>
        <taxon>Pseudomonadati</taxon>
        <taxon>Pseudomonadota</taxon>
        <taxon>Alphaproteobacteria</taxon>
        <taxon>Hyphomicrobiales</taxon>
        <taxon>Nitrobacteraceae</taxon>
        <taxon>Bradyrhizobium</taxon>
    </lineage>
</organism>
<dbReference type="Proteomes" id="UP001194539">
    <property type="component" value="Unassembled WGS sequence"/>
</dbReference>
<proteinExistence type="predicted"/>
<sequence>MLSGLRCSSPQTVSMMFKGQIAIAIDLHQFRGGRAEPQGNMRRHAEADGDFFRTKTALFRQLLEGLELIGGMQSFSRDVLV</sequence>